<organism evidence="1">
    <name type="scientific">Marseillevirus sp</name>
    <dbReference type="NCBI Taxonomy" id="2809551"/>
    <lineage>
        <taxon>Viruses</taxon>
        <taxon>Varidnaviria</taxon>
        <taxon>Bamfordvirae</taxon>
        <taxon>Nucleocytoviricota</taxon>
        <taxon>Megaviricetes</taxon>
        <taxon>Pimascovirales</taxon>
        <taxon>Pimascovirales incertae sedis</taxon>
        <taxon>Marseilleviridae</taxon>
        <taxon>Marseillevirus</taxon>
    </lineage>
</organism>
<proteinExistence type="predicted"/>
<name>A0AA96IZ12_9VIRU</name>
<accession>A0AA96IZ12</accession>
<reference evidence="1" key="1">
    <citation type="submission" date="2023-07" db="EMBL/GenBank/DDBJ databases">
        <authorList>
            <person name="Xia Y."/>
        </authorList>
    </citation>
    <scope>NUCLEOTIDE SEQUENCE</scope>
    <source>
        <strain evidence="1">E</strain>
    </source>
</reference>
<gene>
    <name evidence="1" type="ORF">MarDSR_105</name>
</gene>
<evidence type="ECO:0000313" key="1">
    <source>
        <dbReference type="EMBL" id="WNL50144.1"/>
    </source>
</evidence>
<dbReference type="EMBL" id="OR343189">
    <property type="protein sequence ID" value="WNL50144.1"/>
    <property type="molecule type" value="Genomic_DNA"/>
</dbReference>
<sequence>MNYILPVRRVFLSEFHNSFPFFSSVQSFSLHFTKIFCSKYFACSLFVIVCCESLEKGSQIL</sequence>
<protein>
    <submittedName>
        <fullName evidence="1">Uncharacterized protein</fullName>
    </submittedName>
</protein>